<dbReference type="AlphaFoldDB" id="A0A814RL29"/>
<reference evidence="1" key="1">
    <citation type="submission" date="2021-02" db="EMBL/GenBank/DDBJ databases">
        <authorList>
            <person name="Nowell W R."/>
        </authorList>
    </citation>
    <scope>NUCLEOTIDE SEQUENCE</scope>
    <source>
        <strain evidence="1">Ploen Becks lab</strain>
    </source>
</reference>
<organism evidence="1 2">
    <name type="scientific">Brachionus calyciflorus</name>
    <dbReference type="NCBI Taxonomy" id="104777"/>
    <lineage>
        <taxon>Eukaryota</taxon>
        <taxon>Metazoa</taxon>
        <taxon>Spiralia</taxon>
        <taxon>Gnathifera</taxon>
        <taxon>Rotifera</taxon>
        <taxon>Eurotatoria</taxon>
        <taxon>Monogononta</taxon>
        <taxon>Pseudotrocha</taxon>
        <taxon>Ploima</taxon>
        <taxon>Brachionidae</taxon>
        <taxon>Brachionus</taxon>
    </lineage>
</organism>
<proteinExistence type="predicted"/>
<accession>A0A814RL29</accession>
<gene>
    <name evidence="1" type="ORF">OXX778_LOCUS22588</name>
</gene>
<comment type="caution">
    <text evidence="1">The sequence shown here is derived from an EMBL/GenBank/DDBJ whole genome shotgun (WGS) entry which is preliminary data.</text>
</comment>
<dbReference type="EMBL" id="CAJNOC010009854">
    <property type="protein sequence ID" value="CAF1133647.1"/>
    <property type="molecule type" value="Genomic_DNA"/>
</dbReference>
<dbReference type="Proteomes" id="UP000663879">
    <property type="component" value="Unassembled WGS sequence"/>
</dbReference>
<sequence>MSLYQSYVYYQNSDYLNNYQNEKQELIYQHQAPAPYTEVIQQETKR</sequence>
<keyword evidence="2" id="KW-1185">Reference proteome</keyword>
<evidence type="ECO:0000313" key="2">
    <source>
        <dbReference type="Proteomes" id="UP000663879"/>
    </source>
</evidence>
<name>A0A814RL29_9BILA</name>
<evidence type="ECO:0000313" key="1">
    <source>
        <dbReference type="EMBL" id="CAF1133647.1"/>
    </source>
</evidence>
<feature type="non-terminal residue" evidence="1">
    <location>
        <position position="46"/>
    </location>
</feature>
<protein>
    <submittedName>
        <fullName evidence="1">Uncharacterized protein</fullName>
    </submittedName>
</protein>